<keyword evidence="1" id="KW-0450">Lipoyl</keyword>
<dbReference type="InterPro" id="IPR002930">
    <property type="entry name" value="GCV_H"/>
</dbReference>
<protein>
    <submittedName>
        <fullName evidence="3">Glycine cleavage system H protein</fullName>
    </submittedName>
</protein>
<dbReference type="RefSeq" id="WP_006333860.1">
    <property type="nucleotide sequence ID" value="NZ_BAHC01000118.1"/>
</dbReference>
<gene>
    <name evidence="3" type="primary">gcvH</name>
    <name evidence="3" type="ORF">GORHZ_118_00030</name>
</gene>
<dbReference type="GO" id="GO:0005829">
    <property type="term" value="C:cytosol"/>
    <property type="evidence" value="ECO:0007669"/>
    <property type="project" value="TreeGrafter"/>
</dbReference>
<evidence type="ECO:0000259" key="2">
    <source>
        <dbReference type="PROSITE" id="PS50968"/>
    </source>
</evidence>
<dbReference type="Proteomes" id="UP000008363">
    <property type="component" value="Unassembled WGS sequence"/>
</dbReference>
<dbReference type="CDD" id="cd06848">
    <property type="entry name" value="GCS_H"/>
    <property type="match status" value="1"/>
</dbReference>
<dbReference type="InterPro" id="IPR000089">
    <property type="entry name" value="Biotin_lipoyl"/>
</dbReference>
<name>K6WF63_9ACTN</name>
<dbReference type="EMBL" id="BAHC01000118">
    <property type="protein sequence ID" value="GAB90787.1"/>
    <property type="molecule type" value="Genomic_DNA"/>
</dbReference>
<dbReference type="PROSITE" id="PS50968">
    <property type="entry name" value="BIOTINYL_LIPOYL"/>
    <property type="match status" value="1"/>
</dbReference>
<evidence type="ECO:0000313" key="3">
    <source>
        <dbReference type="EMBL" id="GAB90787.1"/>
    </source>
</evidence>
<dbReference type="OrthoDB" id="9796712at2"/>
<dbReference type="InterPro" id="IPR011053">
    <property type="entry name" value="Single_hybrid_motif"/>
</dbReference>
<evidence type="ECO:0000256" key="1">
    <source>
        <dbReference type="ARBA" id="ARBA00022823"/>
    </source>
</evidence>
<accession>K6WF63</accession>
<dbReference type="Pfam" id="PF01597">
    <property type="entry name" value="GCV_H"/>
    <property type="match status" value="1"/>
</dbReference>
<dbReference type="PANTHER" id="PTHR11715:SF3">
    <property type="entry name" value="GLYCINE CLEAVAGE SYSTEM H PROTEIN-RELATED"/>
    <property type="match status" value="1"/>
</dbReference>
<keyword evidence="4" id="KW-1185">Reference proteome</keyword>
<sequence length="148" mass="15761">MTTPLELGGYEIRLDRRYHPDTHLWVQEVGDGRVRVGFDALTADTYGALAQLVMSPAGSAVGRGDEFGSLEAAKFVGPLTAPVSGVIAAVNAEVLADPETVLRDPYGHGWLAEFTVADGVGDLLEGEAAREWFADEVAAYRDKGLVAE</sequence>
<reference evidence="3 4" key="1">
    <citation type="submission" date="2012-08" db="EMBL/GenBank/DDBJ databases">
        <title>Whole genome shotgun sequence of Gordonia rhizosphera NBRC 16068.</title>
        <authorList>
            <person name="Takarada H."/>
            <person name="Isaki S."/>
            <person name="Hosoyama A."/>
            <person name="Tsuchikane K."/>
            <person name="Katsumata H."/>
            <person name="Baba S."/>
            <person name="Ohji S."/>
            <person name="Yamazaki S."/>
            <person name="Fujita N."/>
        </authorList>
    </citation>
    <scope>NUCLEOTIDE SEQUENCE [LARGE SCALE GENOMIC DNA]</scope>
    <source>
        <strain evidence="3 4">NBRC 16068</strain>
    </source>
</reference>
<feature type="domain" description="Lipoyl-binding" evidence="2">
    <location>
        <begin position="26"/>
        <end position="115"/>
    </location>
</feature>
<organism evidence="3 4">
    <name type="scientific">Gordonia rhizosphera NBRC 16068</name>
    <dbReference type="NCBI Taxonomy" id="1108045"/>
    <lineage>
        <taxon>Bacteria</taxon>
        <taxon>Bacillati</taxon>
        <taxon>Actinomycetota</taxon>
        <taxon>Actinomycetes</taxon>
        <taxon>Mycobacteriales</taxon>
        <taxon>Gordoniaceae</taxon>
        <taxon>Gordonia</taxon>
    </lineage>
</organism>
<comment type="caution">
    <text evidence="3">The sequence shown here is derived from an EMBL/GenBank/DDBJ whole genome shotgun (WGS) entry which is preliminary data.</text>
</comment>
<evidence type="ECO:0000313" key="4">
    <source>
        <dbReference type="Proteomes" id="UP000008363"/>
    </source>
</evidence>
<dbReference type="GO" id="GO:0009249">
    <property type="term" value="P:protein lipoylation"/>
    <property type="evidence" value="ECO:0007669"/>
    <property type="project" value="TreeGrafter"/>
</dbReference>
<dbReference type="InterPro" id="IPR033753">
    <property type="entry name" value="GCV_H/Fam206"/>
</dbReference>
<dbReference type="SUPFAM" id="SSF51230">
    <property type="entry name" value="Single hybrid motif"/>
    <property type="match status" value="1"/>
</dbReference>
<dbReference type="Gene3D" id="2.40.50.100">
    <property type="match status" value="1"/>
</dbReference>
<dbReference type="STRING" id="1108045.GORHZ_118_00030"/>
<dbReference type="GO" id="GO:0019464">
    <property type="term" value="P:glycine decarboxylation via glycine cleavage system"/>
    <property type="evidence" value="ECO:0007669"/>
    <property type="project" value="InterPro"/>
</dbReference>
<dbReference type="AlphaFoldDB" id="K6WF63"/>
<proteinExistence type="predicted"/>
<dbReference type="PANTHER" id="PTHR11715">
    <property type="entry name" value="GLYCINE CLEAVAGE SYSTEM H PROTEIN"/>
    <property type="match status" value="1"/>
</dbReference>
<dbReference type="eggNOG" id="COG0509">
    <property type="taxonomic scope" value="Bacteria"/>
</dbReference>
<dbReference type="GO" id="GO:0005960">
    <property type="term" value="C:glycine cleavage complex"/>
    <property type="evidence" value="ECO:0007669"/>
    <property type="project" value="InterPro"/>
</dbReference>